<sequence length="82" mass="9682">MNDPANNEVQTVDVQQLYRRCLAGNNLKARLLQECQQKMPEPDVATKCKACILRTYQWRVPKHMIREARKRCFIEGFQENES</sequence>
<dbReference type="AlphaFoldDB" id="A0A0K8RED5"/>
<dbReference type="EMBL" id="GADI01004281">
    <property type="protein sequence ID" value="JAA69527.1"/>
    <property type="molecule type" value="mRNA"/>
</dbReference>
<reference evidence="1" key="1">
    <citation type="submission" date="2012-12" db="EMBL/GenBank/DDBJ databases">
        <title>Identification and characterization of a phenylalanine ammonia-lyase gene family in Isatis indigotica Fort.</title>
        <authorList>
            <person name="Liu Q."/>
            <person name="Chen J."/>
            <person name="Zhou X."/>
            <person name="Di P."/>
            <person name="Xiao Y."/>
            <person name="Xuan H."/>
            <person name="Zhang L."/>
            <person name="Chen W."/>
        </authorList>
    </citation>
    <scope>NUCLEOTIDE SEQUENCE</scope>
    <source>
        <tissue evidence="1">Salivary gland</tissue>
    </source>
</reference>
<protein>
    <submittedName>
        <fullName evidence="1">Uncharacterized protein</fullName>
    </submittedName>
</protein>
<accession>A0A0K8RED5</accession>
<evidence type="ECO:0000313" key="1">
    <source>
        <dbReference type="EMBL" id="JAA69527.1"/>
    </source>
</evidence>
<name>A0A0K8RED5_IXORI</name>
<organism evidence="1">
    <name type="scientific">Ixodes ricinus</name>
    <name type="common">Common tick</name>
    <name type="synonym">Acarus ricinus</name>
    <dbReference type="NCBI Taxonomy" id="34613"/>
    <lineage>
        <taxon>Eukaryota</taxon>
        <taxon>Metazoa</taxon>
        <taxon>Ecdysozoa</taxon>
        <taxon>Arthropoda</taxon>
        <taxon>Chelicerata</taxon>
        <taxon>Arachnida</taxon>
        <taxon>Acari</taxon>
        <taxon>Parasitiformes</taxon>
        <taxon>Ixodida</taxon>
        <taxon>Ixodoidea</taxon>
        <taxon>Ixodidae</taxon>
        <taxon>Ixodinae</taxon>
        <taxon>Ixodes</taxon>
    </lineage>
</organism>
<proteinExistence type="evidence at transcript level"/>